<proteinExistence type="inferred from homology"/>
<reference evidence="14 15" key="1">
    <citation type="journal article" date="2018" name="Sci. Rep.">
        <title>Comparative analysis of the Pocillopora damicornis genome highlights role of immune system in coral evolution.</title>
        <authorList>
            <person name="Cunning R."/>
            <person name="Bay R.A."/>
            <person name="Gillette P."/>
            <person name="Baker A.C."/>
            <person name="Traylor-Knowles N."/>
        </authorList>
    </citation>
    <scope>NUCLEOTIDE SEQUENCE [LARGE SCALE GENOMIC DNA]</scope>
    <source>
        <strain evidence="14">RSMAS</strain>
        <tissue evidence="14">Whole animal</tissue>
    </source>
</reference>
<name>A0A3M6UFP9_POCDA</name>
<evidence type="ECO:0000256" key="10">
    <source>
        <dbReference type="ARBA" id="ARBA00030834"/>
    </source>
</evidence>
<evidence type="ECO:0000256" key="4">
    <source>
        <dbReference type="ARBA" id="ARBA00016856"/>
    </source>
</evidence>
<dbReference type="Gene3D" id="1.10.10.1440">
    <property type="entry name" value="PHAX RNA-binding domain"/>
    <property type="match status" value="1"/>
</dbReference>
<evidence type="ECO:0000256" key="6">
    <source>
        <dbReference type="ARBA" id="ARBA00022490"/>
    </source>
</evidence>
<dbReference type="OrthoDB" id="20573at2759"/>
<keyword evidence="8" id="KW-0653">Protein transport</keyword>
<dbReference type="InterPro" id="IPR039047">
    <property type="entry name" value="PHAX"/>
</dbReference>
<organism evidence="14 15">
    <name type="scientific">Pocillopora damicornis</name>
    <name type="common">Cauliflower coral</name>
    <name type="synonym">Millepora damicornis</name>
    <dbReference type="NCBI Taxonomy" id="46731"/>
    <lineage>
        <taxon>Eukaryota</taxon>
        <taxon>Metazoa</taxon>
        <taxon>Cnidaria</taxon>
        <taxon>Anthozoa</taxon>
        <taxon>Hexacorallia</taxon>
        <taxon>Scleractinia</taxon>
        <taxon>Astrocoeniina</taxon>
        <taxon>Pocilloporidae</taxon>
        <taxon>Pocillopora</taxon>
    </lineage>
</organism>
<comment type="caution">
    <text evidence="14">The sequence shown here is derived from an EMBL/GenBank/DDBJ whole genome shotgun (WGS) entry which is preliminary data.</text>
</comment>
<dbReference type="PANTHER" id="PTHR13135">
    <property type="entry name" value="CYTOSOLIC RESINIFERATOXIN BINDING PROTEIN RBP-26"/>
    <property type="match status" value="1"/>
</dbReference>
<feature type="compositionally biased region" description="Acidic residues" evidence="12">
    <location>
        <begin position="11"/>
        <end position="31"/>
    </location>
</feature>
<gene>
    <name evidence="14" type="ORF">pdam_00021771</name>
</gene>
<keyword evidence="6" id="KW-0963">Cytoplasm</keyword>
<evidence type="ECO:0000256" key="3">
    <source>
        <dbReference type="ARBA" id="ARBA00006094"/>
    </source>
</evidence>
<evidence type="ECO:0000256" key="11">
    <source>
        <dbReference type="SAM" id="Coils"/>
    </source>
</evidence>
<evidence type="ECO:0000256" key="2">
    <source>
        <dbReference type="ARBA" id="ARBA00004496"/>
    </source>
</evidence>
<feature type="coiled-coil region" evidence="11">
    <location>
        <begin position="353"/>
        <end position="388"/>
    </location>
</feature>
<dbReference type="PANTHER" id="PTHR13135:SF0">
    <property type="entry name" value="PHOSPHORYLATED ADAPTER RNA EXPORT PROTEIN"/>
    <property type="match status" value="1"/>
</dbReference>
<dbReference type="GO" id="GO:0015031">
    <property type="term" value="P:protein transport"/>
    <property type="evidence" value="ECO:0007669"/>
    <property type="project" value="UniProtKB-KW"/>
</dbReference>
<feature type="compositionally biased region" description="Basic and acidic residues" evidence="12">
    <location>
        <begin position="208"/>
        <end position="222"/>
    </location>
</feature>
<sequence>MAGDRKSEQERFEEEIDLEVTFNEFDDEFSEYSERKLDETEENGRKDSKQGEYPNNIFFNDACNLQNETVKTHSVTNGNHAENVLNMARSEEGEVFSSSEDEGGEKMDFDEELDNDLKAVTTANFTSGGSKIQGTIETTTFKFLPPDSGEGEGSKIETASQELIKDTVRSVDVTEREILSMESDNSVDDQSWKRHKRARLELESQENSVERKREGKDGERVKTRGGKKKRKRPVGNHYDGGRHHRSDTQEDPKLGNLFQPLKVTAEDSEEVVAKEIAWKLNETKTNLIQRVVSCIGCEKALKLFRDTKEVQLHGGMWTKDNQRRRTSGGVFLAILKDRYVSKEQNKWIFAVENEINKKKAKEQQQRLKEVQRKDIEDLRMKLKQKDQE</sequence>
<evidence type="ECO:0000313" key="14">
    <source>
        <dbReference type="EMBL" id="RMX52501.1"/>
    </source>
</evidence>
<dbReference type="GO" id="GO:0006408">
    <property type="term" value="P:snRNA export from nucleus"/>
    <property type="evidence" value="ECO:0007669"/>
    <property type="project" value="InterPro"/>
</dbReference>
<dbReference type="GO" id="GO:0005634">
    <property type="term" value="C:nucleus"/>
    <property type="evidence" value="ECO:0007669"/>
    <property type="project" value="UniProtKB-SubCell"/>
</dbReference>
<evidence type="ECO:0000313" key="15">
    <source>
        <dbReference type="Proteomes" id="UP000275408"/>
    </source>
</evidence>
<evidence type="ECO:0000256" key="9">
    <source>
        <dbReference type="ARBA" id="ARBA00023242"/>
    </source>
</evidence>
<feature type="region of interest" description="Disordered" evidence="12">
    <location>
        <begin position="1"/>
        <end position="54"/>
    </location>
</feature>
<dbReference type="Pfam" id="PF10258">
    <property type="entry name" value="PHAX_RNA-bd"/>
    <property type="match status" value="1"/>
</dbReference>
<comment type="subcellular location">
    <subcellularLocation>
        <location evidence="2">Cytoplasm</location>
    </subcellularLocation>
    <subcellularLocation>
        <location evidence="1">Nucleus</location>
    </subcellularLocation>
</comment>
<feature type="compositionally biased region" description="Basic and acidic residues" evidence="12">
    <location>
        <begin position="1"/>
        <end position="10"/>
    </location>
</feature>
<dbReference type="Proteomes" id="UP000275408">
    <property type="component" value="Unassembled WGS sequence"/>
</dbReference>
<dbReference type="STRING" id="46731.A0A3M6UFP9"/>
<keyword evidence="9" id="KW-0539">Nucleus</keyword>
<dbReference type="InterPro" id="IPR019385">
    <property type="entry name" value="PHAX_RNA-binding_domain"/>
</dbReference>
<keyword evidence="11" id="KW-0175">Coiled coil</keyword>
<feature type="region of interest" description="Disordered" evidence="12">
    <location>
        <begin position="141"/>
        <end position="161"/>
    </location>
</feature>
<dbReference type="GO" id="GO:0003723">
    <property type="term" value="F:RNA binding"/>
    <property type="evidence" value="ECO:0007669"/>
    <property type="project" value="UniProtKB-KW"/>
</dbReference>
<keyword evidence="5" id="KW-0813">Transport</keyword>
<dbReference type="GO" id="GO:0005737">
    <property type="term" value="C:cytoplasm"/>
    <property type="evidence" value="ECO:0007669"/>
    <property type="project" value="UniProtKB-SubCell"/>
</dbReference>
<comment type="similarity">
    <text evidence="3">Belongs to the PHAX family.</text>
</comment>
<evidence type="ECO:0000259" key="13">
    <source>
        <dbReference type="Pfam" id="PF10258"/>
    </source>
</evidence>
<protein>
    <recommendedName>
        <fullName evidence="4">Phosphorylated adapter RNA export protein</fullName>
    </recommendedName>
    <alternativeName>
        <fullName evidence="10">RNA U small nuclear RNA export adapter protein</fullName>
    </alternativeName>
</protein>
<feature type="region of interest" description="Disordered" evidence="12">
    <location>
        <begin position="203"/>
        <end position="255"/>
    </location>
</feature>
<dbReference type="FunFam" id="1.10.10.1440:FF:000001">
    <property type="entry name" value="phosphorylated adapter RNA export protein-like"/>
    <property type="match status" value="1"/>
</dbReference>
<keyword evidence="7" id="KW-0694">RNA-binding</keyword>
<keyword evidence="15" id="KW-1185">Reference proteome</keyword>
<feature type="compositionally biased region" description="Basic and acidic residues" evidence="12">
    <location>
        <begin position="32"/>
        <end position="50"/>
    </location>
</feature>
<accession>A0A3M6UFP9</accession>
<evidence type="ECO:0000256" key="7">
    <source>
        <dbReference type="ARBA" id="ARBA00022884"/>
    </source>
</evidence>
<dbReference type="AlphaFoldDB" id="A0A3M6UFP9"/>
<evidence type="ECO:0000256" key="1">
    <source>
        <dbReference type="ARBA" id="ARBA00004123"/>
    </source>
</evidence>
<dbReference type="InterPro" id="IPR038092">
    <property type="entry name" value="PHAX_RNA-binding_sf"/>
</dbReference>
<feature type="compositionally biased region" description="Basic residues" evidence="12">
    <location>
        <begin position="223"/>
        <end position="234"/>
    </location>
</feature>
<evidence type="ECO:0000256" key="8">
    <source>
        <dbReference type="ARBA" id="ARBA00022927"/>
    </source>
</evidence>
<evidence type="ECO:0000256" key="12">
    <source>
        <dbReference type="SAM" id="MobiDB-lite"/>
    </source>
</evidence>
<evidence type="ECO:0000256" key="5">
    <source>
        <dbReference type="ARBA" id="ARBA00022448"/>
    </source>
</evidence>
<dbReference type="EMBL" id="RCHS01001621">
    <property type="protein sequence ID" value="RMX52501.1"/>
    <property type="molecule type" value="Genomic_DNA"/>
</dbReference>
<feature type="domain" description="Phosphorylated adapter RNA export protein RNA-binding" evidence="13">
    <location>
        <begin position="272"/>
        <end position="354"/>
    </location>
</feature>